<dbReference type="InterPro" id="IPR037066">
    <property type="entry name" value="Plug_dom_sf"/>
</dbReference>
<gene>
    <name evidence="5" type="ordered locus">SGRA_2954</name>
</gene>
<accession>H6LAT9</accession>
<dbReference type="InterPro" id="IPR012910">
    <property type="entry name" value="Plug_dom"/>
</dbReference>
<dbReference type="PANTHER" id="PTHR30069">
    <property type="entry name" value="TONB-DEPENDENT OUTER MEMBRANE RECEPTOR"/>
    <property type="match status" value="1"/>
</dbReference>
<feature type="signal peptide" evidence="3">
    <location>
        <begin position="1"/>
        <end position="24"/>
    </location>
</feature>
<dbReference type="GO" id="GO:0030246">
    <property type="term" value="F:carbohydrate binding"/>
    <property type="evidence" value="ECO:0007669"/>
    <property type="project" value="InterPro"/>
</dbReference>
<dbReference type="AlphaFoldDB" id="H6LAT9"/>
<keyword evidence="2" id="KW-1134">Transmembrane beta strand</keyword>
<keyword evidence="2" id="KW-0998">Cell outer membrane</keyword>
<keyword evidence="1 3" id="KW-0732">Signal</keyword>
<dbReference type="InterPro" id="IPR013784">
    <property type="entry name" value="Carb-bd-like_fold"/>
</dbReference>
<keyword evidence="6" id="KW-1185">Reference proteome</keyword>
<evidence type="ECO:0000256" key="2">
    <source>
        <dbReference type="PROSITE-ProRule" id="PRU01360"/>
    </source>
</evidence>
<evidence type="ECO:0000256" key="3">
    <source>
        <dbReference type="SAM" id="SignalP"/>
    </source>
</evidence>
<reference evidence="5 6" key="1">
    <citation type="journal article" date="2012" name="Stand. Genomic Sci.">
        <title>Complete genome sequencing and analysis of Saprospira grandis str. Lewin, a predatory marine bacterium.</title>
        <authorList>
            <person name="Saw J.H."/>
            <person name="Yuryev A."/>
            <person name="Kanbe M."/>
            <person name="Hou S."/>
            <person name="Young A.G."/>
            <person name="Aizawa S."/>
            <person name="Alam M."/>
        </authorList>
    </citation>
    <scope>NUCLEOTIDE SEQUENCE [LARGE SCALE GENOMIC DNA]</scope>
    <source>
        <strain evidence="5 6">Lewin</strain>
    </source>
</reference>
<evidence type="ECO:0000256" key="1">
    <source>
        <dbReference type="ARBA" id="ARBA00022729"/>
    </source>
</evidence>
<dbReference type="Pfam" id="PF07715">
    <property type="entry name" value="Plug"/>
    <property type="match status" value="1"/>
</dbReference>
<dbReference type="GO" id="GO:0009279">
    <property type="term" value="C:cell outer membrane"/>
    <property type="evidence" value="ECO:0007669"/>
    <property type="project" value="UniProtKB-SubCell"/>
</dbReference>
<dbReference type="PANTHER" id="PTHR30069:SF29">
    <property type="entry name" value="HEMOGLOBIN AND HEMOGLOBIN-HAPTOGLOBIN-BINDING PROTEIN 1-RELATED"/>
    <property type="match status" value="1"/>
</dbReference>
<dbReference type="SUPFAM" id="SSF49452">
    <property type="entry name" value="Starch-binding domain-like"/>
    <property type="match status" value="1"/>
</dbReference>
<dbReference type="InterPro" id="IPR039426">
    <property type="entry name" value="TonB-dep_rcpt-like"/>
</dbReference>
<evidence type="ECO:0000313" key="5">
    <source>
        <dbReference type="EMBL" id="AFC25682.1"/>
    </source>
</evidence>
<evidence type="ECO:0000259" key="4">
    <source>
        <dbReference type="Pfam" id="PF07715"/>
    </source>
</evidence>
<dbReference type="PROSITE" id="PS52016">
    <property type="entry name" value="TONB_DEPENDENT_REC_3"/>
    <property type="match status" value="1"/>
</dbReference>
<dbReference type="Proteomes" id="UP000007519">
    <property type="component" value="Chromosome"/>
</dbReference>
<dbReference type="GO" id="GO:0015344">
    <property type="term" value="F:siderophore uptake transmembrane transporter activity"/>
    <property type="evidence" value="ECO:0007669"/>
    <property type="project" value="TreeGrafter"/>
</dbReference>
<keyword evidence="2" id="KW-0472">Membrane</keyword>
<dbReference type="OrthoDB" id="9803050at2"/>
<evidence type="ECO:0000313" key="6">
    <source>
        <dbReference type="Proteomes" id="UP000007519"/>
    </source>
</evidence>
<proteinExistence type="inferred from homology"/>
<dbReference type="eggNOG" id="COG4771">
    <property type="taxonomic scope" value="Bacteria"/>
</dbReference>
<dbReference type="GO" id="GO:0044718">
    <property type="term" value="P:siderophore transmembrane transport"/>
    <property type="evidence" value="ECO:0007669"/>
    <property type="project" value="TreeGrafter"/>
</dbReference>
<dbReference type="RefSeq" id="WP_015693284.1">
    <property type="nucleotide sequence ID" value="NC_016940.1"/>
</dbReference>
<feature type="domain" description="TonB-dependent receptor plug" evidence="4">
    <location>
        <begin position="126"/>
        <end position="227"/>
    </location>
</feature>
<keyword evidence="2" id="KW-0812">Transmembrane</keyword>
<sequence length="803" mass="89219">MMQNFKMSSLFLLLFGLFSFSLMAQNGGIRGTLLDDETGMPIPFTPVYLNNGEYNALSGDDGFYTIANVPAGSYQLKCRSLGYDSLVVDVEVVAGKFMTVNLNMVPSAEQVGTVTVDADKEKAQNTVRVSVVQVTPKDIKRLPSTGGEADIAQYLQVIPGIVFTGDQGGQFYIRGGAPVQNKILLDGMTISNAFHSIGFFSVFETELIRSADVYTGGFSAKYGGRSSAIVDIRTRDGNKKRTAGMISINPFVAKALIEGPIIPLGDDGGSSLSYFVTAKHSYLNESSKLLYKPILSREGTAVSDSTLPYSFTDFHAKLSFNAANGSRLNAYGFSHNDVANFGDVAKYSWNSAGGGINFRIVPGAAKIIMDGTLAYSLYGSNFEEGDGSRERRSDISNFNANFNFTYYMGLSRELNYGLEFNSVGTDFAFVNNNGIPIGQTQSNTEVAGYLRYQGRFGNLVIEPSLRAQYYASLGEFRAEPRLGLKYNITENIRIKMAGGMYSQNLISSVDERDVVNLFVGFLGGPDQQVFRITGYDEESQSPVYEATNSKLQTSIHAIGGLEFDAGKHLVFNVEPYIKWFPQIIGLNRNRTADTDQLQPTYIAEEGKAYGLDLSGTYEKDQLYLYLAYSLGHVRRDDGLQEFPAHFDRRHNLNFVGAYKLKFKSLPEDLSAEERRRRTEYPLELSLRWNLGSGFPFTQTQGFFTNYSFQDGINSDYITANNNPDTELGVLYSDELNGGRLPYYHRLDFSATYTFDLGRYSKLLLNASVTNMYDRANIFYFDRVRYQRVNQLPILPALGAVLKF</sequence>
<dbReference type="Gene3D" id="2.60.40.1120">
    <property type="entry name" value="Carboxypeptidase-like, regulatory domain"/>
    <property type="match status" value="1"/>
</dbReference>
<keyword evidence="2" id="KW-0813">Transport</keyword>
<comment type="subcellular location">
    <subcellularLocation>
        <location evidence="2">Cell outer membrane</location>
        <topology evidence="2">Multi-pass membrane protein</topology>
    </subcellularLocation>
</comment>
<organism evidence="5 6">
    <name type="scientific">Saprospira grandis (strain Lewin)</name>
    <dbReference type="NCBI Taxonomy" id="984262"/>
    <lineage>
        <taxon>Bacteria</taxon>
        <taxon>Pseudomonadati</taxon>
        <taxon>Bacteroidota</taxon>
        <taxon>Saprospiria</taxon>
        <taxon>Saprospirales</taxon>
        <taxon>Saprospiraceae</taxon>
        <taxon>Saprospira</taxon>
    </lineage>
</organism>
<protein>
    <submittedName>
        <fullName evidence="5">Outer membrane protein probably involved in nutrient binding protein</fullName>
    </submittedName>
</protein>
<dbReference type="EMBL" id="CP002831">
    <property type="protein sequence ID" value="AFC25682.1"/>
    <property type="molecule type" value="Genomic_DNA"/>
</dbReference>
<dbReference type="STRING" id="984262.SGRA_2954"/>
<dbReference type="SUPFAM" id="SSF56935">
    <property type="entry name" value="Porins"/>
    <property type="match status" value="1"/>
</dbReference>
<feature type="chain" id="PRO_5003604169" evidence="3">
    <location>
        <begin position="25"/>
        <end position="803"/>
    </location>
</feature>
<dbReference type="HOGENOM" id="CLU_016599_0_0_10"/>
<name>H6LAT9_SAPGL</name>
<dbReference type="KEGG" id="sgn:SGRA_2954"/>
<comment type="similarity">
    <text evidence="2">Belongs to the TonB-dependent receptor family.</text>
</comment>
<dbReference type="Gene3D" id="2.170.130.10">
    <property type="entry name" value="TonB-dependent receptor, plug domain"/>
    <property type="match status" value="1"/>
</dbReference>
<dbReference type="Pfam" id="PF13620">
    <property type="entry name" value="CarboxypepD_reg"/>
    <property type="match status" value="1"/>
</dbReference>